<keyword evidence="2" id="KW-1185">Reference proteome</keyword>
<dbReference type="InterPro" id="IPR032675">
    <property type="entry name" value="LRR_dom_sf"/>
</dbReference>
<sequence length="474" mass="54276">MGDYTSKHQFIRSDVFLIAHVDPESRKQSVIMQLVDNQSGDIIQEEKIDCIHLALSTSDEIPWSEENDPTDLEEAHIFSESSEDKIVDDLTMEDIFQALNSWVAGIAEMGEDAFKIQADIENQSQLGIPLSNRLLRFMSLIDVKYLYDFLDQIATDCNYEGKRHDSCLIANLIPVLETLHYIPEEYIPSQVPDIYDDPNHPKFPFFEEIVIKIFQMDPPIELFLESVDYTQLLQQPAAVTLTDFRKGFSSKHGFLRTFIAKNPKAPSFKEYIRFLSEITEPDPKVRKSAARSEGAPRFSEFGNFFSIETESDAKVREAAANNPLAPIHPQFWQSLSLEHENELHIHRLALNNLLTSKNPSYKALYAKLQSIPTTSIKEIEFLLELQDQFNLSPFDESFMDILTFEGDEPENQLDFTFTSENGHITTIRAKNCGLHKIPASIKWLHHLQEIDLTGNPIQNVTTELQSLPNLIIHF</sequence>
<evidence type="ECO:0008006" key="3">
    <source>
        <dbReference type="Google" id="ProtNLM"/>
    </source>
</evidence>
<dbReference type="EMBL" id="CP104013">
    <property type="protein sequence ID" value="UYP47560.1"/>
    <property type="molecule type" value="Genomic_DNA"/>
</dbReference>
<proteinExistence type="predicted"/>
<dbReference type="SUPFAM" id="SSF52058">
    <property type="entry name" value="L domain-like"/>
    <property type="match status" value="1"/>
</dbReference>
<evidence type="ECO:0000313" key="2">
    <source>
        <dbReference type="Proteomes" id="UP001208689"/>
    </source>
</evidence>
<organism evidence="1 2">
    <name type="scientific">Candidatus Lokiarchaeum ossiferum</name>
    <dbReference type="NCBI Taxonomy" id="2951803"/>
    <lineage>
        <taxon>Archaea</taxon>
        <taxon>Promethearchaeati</taxon>
        <taxon>Promethearchaeota</taxon>
        <taxon>Promethearchaeia</taxon>
        <taxon>Promethearchaeales</taxon>
        <taxon>Promethearchaeaceae</taxon>
        <taxon>Candidatus Lokiarchaeum</taxon>
    </lineage>
</organism>
<protein>
    <recommendedName>
        <fullName evidence="3">Leucine-rich repeat domain-containing protein</fullName>
    </recommendedName>
</protein>
<evidence type="ECO:0000313" key="1">
    <source>
        <dbReference type="EMBL" id="UYP47560.1"/>
    </source>
</evidence>
<accession>A0ABY6HVK8</accession>
<gene>
    <name evidence="1" type="ORF">NEF87_003845</name>
</gene>
<dbReference type="Proteomes" id="UP001208689">
    <property type="component" value="Chromosome"/>
</dbReference>
<dbReference type="Gene3D" id="3.80.10.10">
    <property type="entry name" value="Ribonuclease Inhibitor"/>
    <property type="match status" value="1"/>
</dbReference>
<reference evidence="1" key="1">
    <citation type="submission" date="2022-09" db="EMBL/GenBank/DDBJ databases">
        <title>Actin cytoskeleton and complex cell architecture in an #Asgard archaeon.</title>
        <authorList>
            <person name="Ponce Toledo R.I."/>
            <person name="Schleper C."/>
            <person name="Rodrigues Oliveira T."/>
            <person name="Wollweber F."/>
            <person name="Xu J."/>
            <person name="Rittmann S."/>
            <person name="Klingl A."/>
            <person name="Pilhofer M."/>
        </authorList>
    </citation>
    <scope>NUCLEOTIDE SEQUENCE</scope>
    <source>
        <strain evidence="1">B-35</strain>
    </source>
</reference>
<name>A0ABY6HVK8_9ARCH</name>